<evidence type="ECO:0000313" key="2">
    <source>
        <dbReference type="Proteomes" id="UP001500604"/>
    </source>
</evidence>
<dbReference type="Proteomes" id="UP001500604">
    <property type="component" value="Unassembled WGS sequence"/>
</dbReference>
<name>A0ABP8V5T6_9GAMM</name>
<protein>
    <submittedName>
        <fullName evidence="1">Uncharacterized protein</fullName>
    </submittedName>
</protein>
<evidence type="ECO:0000313" key="1">
    <source>
        <dbReference type="EMBL" id="GAA4651618.1"/>
    </source>
</evidence>
<keyword evidence="2" id="KW-1185">Reference proteome</keyword>
<accession>A0ABP8V5T6</accession>
<dbReference type="EMBL" id="BAABFL010000458">
    <property type="protein sequence ID" value="GAA4651618.1"/>
    <property type="molecule type" value="Genomic_DNA"/>
</dbReference>
<comment type="caution">
    <text evidence="1">The sequence shown here is derived from an EMBL/GenBank/DDBJ whole genome shotgun (WGS) entry which is preliminary data.</text>
</comment>
<reference evidence="2" key="1">
    <citation type="journal article" date="2019" name="Int. J. Syst. Evol. Microbiol.">
        <title>The Global Catalogue of Microorganisms (GCM) 10K type strain sequencing project: providing services to taxonomists for standard genome sequencing and annotation.</title>
        <authorList>
            <consortium name="The Broad Institute Genomics Platform"/>
            <consortium name="The Broad Institute Genome Sequencing Center for Infectious Disease"/>
            <person name="Wu L."/>
            <person name="Ma J."/>
        </authorList>
    </citation>
    <scope>NUCLEOTIDE SEQUENCE [LARGE SCALE GENOMIC DNA]</scope>
    <source>
        <strain evidence="2">JCM 17805</strain>
    </source>
</reference>
<proteinExistence type="predicted"/>
<organism evidence="1 2">
    <name type="scientific">Kistimonas scapharcae</name>
    <dbReference type="NCBI Taxonomy" id="1036133"/>
    <lineage>
        <taxon>Bacteria</taxon>
        <taxon>Pseudomonadati</taxon>
        <taxon>Pseudomonadota</taxon>
        <taxon>Gammaproteobacteria</taxon>
        <taxon>Oceanospirillales</taxon>
        <taxon>Endozoicomonadaceae</taxon>
        <taxon>Kistimonas</taxon>
    </lineage>
</organism>
<gene>
    <name evidence="1" type="ORF">GCM10023116_39020</name>
</gene>
<sequence>MRNLNNRISRLESSLLDSREATIQRWINEAEEISKCPHDQLPEWYDPHPDDCQCRLCVGIREAEELFKDHDQQSA</sequence>
<dbReference type="RefSeq" id="WP_345198032.1">
    <property type="nucleotide sequence ID" value="NZ_BAABFL010000458.1"/>
</dbReference>